<dbReference type="PROSITE" id="PS51186">
    <property type="entry name" value="GNAT"/>
    <property type="match status" value="1"/>
</dbReference>
<dbReference type="SUPFAM" id="SSF55729">
    <property type="entry name" value="Acyl-CoA N-acyltransferases (Nat)"/>
    <property type="match status" value="1"/>
</dbReference>
<feature type="region of interest" description="Disordered" evidence="1">
    <location>
        <begin position="1"/>
        <end position="21"/>
    </location>
</feature>
<dbReference type="InterPro" id="IPR051531">
    <property type="entry name" value="N-acetyltransferase"/>
</dbReference>
<protein>
    <submittedName>
        <fullName evidence="3">GNAT family N-acetyltransferase</fullName>
    </submittedName>
</protein>
<comment type="caution">
    <text evidence="3">The sequence shown here is derived from an EMBL/GenBank/DDBJ whole genome shotgun (WGS) entry which is preliminary data.</text>
</comment>
<gene>
    <name evidence="3" type="ORF">J4G33_13230</name>
</gene>
<proteinExistence type="predicted"/>
<evidence type="ECO:0000313" key="4">
    <source>
        <dbReference type="Proteomes" id="UP000664209"/>
    </source>
</evidence>
<reference evidence="3" key="1">
    <citation type="submission" date="2021-03" db="EMBL/GenBank/DDBJ databases">
        <title>Actinotalea soli sp. nov., isolated from soil.</title>
        <authorList>
            <person name="Ping W."/>
            <person name="Zhang J."/>
        </authorList>
    </citation>
    <scope>NUCLEOTIDE SEQUENCE</scope>
    <source>
        <strain evidence="3">BY-33</strain>
    </source>
</reference>
<dbReference type="Gene3D" id="3.40.630.30">
    <property type="match status" value="1"/>
</dbReference>
<dbReference type="InterPro" id="IPR016181">
    <property type="entry name" value="Acyl_CoA_acyltransferase"/>
</dbReference>
<dbReference type="PANTHER" id="PTHR43792">
    <property type="entry name" value="GNAT FAMILY, PUTATIVE (AFU_ORTHOLOGUE AFUA_3G00765)-RELATED-RELATED"/>
    <property type="match status" value="1"/>
</dbReference>
<evidence type="ECO:0000259" key="2">
    <source>
        <dbReference type="PROSITE" id="PS51186"/>
    </source>
</evidence>
<dbReference type="PANTHER" id="PTHR43792:SF1">
    <property type="entry name" value="N-ACETYLTRANSFERASE DOMAIN-CONTAINING PROTEIN"/>
    <property type="match status" value="1"/>
</dbReference>
<keyword evidence="4" id="KW-1185">Reference proteome</keyword>
<evidence type="ECO:0000256" key="1">
    <source>
        <dbReference type="SAM" id="MobiDB-lite"/>
    </source>
</evidence>
<evidence type="ECO:0000313" key="3">
    <source>
        <dbReference type="EMBL" id="MBO1752769.1"/>
    </source>
</evidence>
<dbReference type="EMBL" id="JAGEMK010000007">
    <property type="protein sequence ID" value="MBO1752769.1"/>
    <property type="molecule type" value="Genomic_DNA"/>
</dbReference>
<organism evidence="3 4">
    <name type="scientific">Actinotalea soli</name>
    <dbReference type="NCBI Taxonomy" id="2819234"/>
    <lineage>
        <taxon>Bacteria</taxon>
        <taxon>Bacillati</taxon>
        <taxon>Actinomycetota</taxon>
        <taxon>Actinomycetes</taxon>
        <taxon>Micrococcales</taxon>
        <taxon>Cellulomonadaceae</taxon>
        <taxon>Actinotalea</taxon>
    </lineage>
</organism>
<dbReference type="Proteomes" id="UP000664209">
    <property type="component" value="Unassembled WGS sequence"/>
</dbReference>
<dbReference type="AlphaFoldDB" id="A0A939RUK6"/>
<feature type="compositionally biased region" description="Basic and acidic residues" evidence="1">
    <location>
        <begin position="10"/>
        <end position="19"/>
    </location>
</feature>
<dbReference type="RefSeq" id="WP_208056443.1">
    <property type="nucleotide sequence ID" value="NZ_JAGEMK010000007.1"/>
</dbReference>
<dbReference type="InterPro" id="IPR000182">
    <property type="entry name" value="GNAT_dom"/>
</dbReference>
<feature type="domain" description="N-acetyltransferase" evidence="2">
    <location>
        <begin position="30"/>
        <end position="189"/>
    </location>
</feature>
<dbReference type="GO" id="GO:0016747">
    <property type="term" value="F:acyltransferase activity, transferring groups other than amino-acyl groups"/>
    <property type="evidence" value="ECO:0007669"/>
    <property type="project" value="InterPro"/>
</dbReference>
<name>A0A939RUK6_9CELL</name>
<sequence length="199" mass="22836">MATPPDQDPDGPHPQDDASRPVAEITTDRLLMRGFTDADRDPFARMNADPRVMEHFVTPMTRDRSDAFVDRIIDHWSTHGWGLWALERRDTGEFIGYTGLWPVRFEAAFVPRVEVGWRLAAEHWGHGFATEAARAAVDHAFTTLGWPEVTSFTAVGNLRSQRVMERIGMRREPEWDFDHPAVPVGHPVRPHVFYRLRAR</sequence>
<dbReference type="Pfam" id="PF13302">
    <property type="entry name" value="Acetyltransf_3"/>
    <property type="match status" value="1"/>
</dbReference>
<accession>A0A939RUK6</accession>